<dbReference type="EMBL" id="JXKM01000002">
    <property type="protein sequence ID" value="OJG36870.1"/>
    <property type="molecule type" value="Genomic_DNA"/>
</dbReference>
<proteinExistence type="predicted"/>
<protein>
    <submittedName>
        <fullName evidence="1">Uncharacterized protein</fullName>
    </submittedName>
</protein>
<dbReference type="OrthoDB" id="2185967at2"/>
<dbReference type="RefSeq" id="WP_071861287.1">
    <property type="nucleotide sequence ID" value="NZ_CAURXW010000032.1"/>
</dbReference>
<reference evidence="1 2" key="1">
    <citation type="submission" date="2014-12" db="EMBL/GenBank/DDBJ databases">
        <title>Draft genome sequences of 29 type strains of Enterococci.</title>
        <authorList>
            <person name="Zhong Z."/>
            <person name="Sun Z."/>
            <person name="Liu W."/>
            <person name="Zhang W."/>
            <person name="Zhang H."/>
        </authorList>
    </citation>
    <scope>NUCLEOTIDE SEQUENCE [LARGE SCALE GENOMIC DNA]</scope>
    <source>
        <strain evidence="1 2">DSM 22802</strain>
    </source>
</reference>
<gene>
    <name evidence="1" type="ORF">RV00_GL001315</name>
</gene>
<organism evidence="1 2">
    <name type="scientific">Enterococcus devriesei</name>
    <dbReference type="NCBI Taxonomy" id="319970"/>
    <lineage>
        <taxon>Bacteria</taxon>
        <taxon>Bacillati</taxon>
        <taxon>Bacillota</taxon>
        <taxon>Bacilli</taxon>
        <taxon>Lactobacillales</taxon>
        <taxon>Enterococcaceae</taxon>
        <taxon>Enterococcus</taxon>
    </lineage>
</organism>
<accession>A0A1L8SXV1</accession>
<dbReference type="STRING" id="319970.RV00_GL001315"/>
<dbReference type="AlphaFoldDB" id="A0A1L8SXV1"/>
<comment type="caution">
    <text evidence="1">The sequence shown here is derived from an EMBL/GenBank/DDBJ whole genome shotgun (WGS) entry which is preliminary data.</text>
</comment>
<sequence>MNEEEIELGRSYRCHPIGFEESVEGEVISKMTNCAVVRINQCEDIDQEQRDDKSNMVVVKYSNFIPS</sequence>
<evidence type="ECO:0000313" key="2">
    <source>
        <dbReference type="Proteomes" id="UP000183700"/>
    </source>
</evidence>
<keyword evidence="2" id="KW-1185">Reference proteome</keyword>
<evidence type="ECO:0000313" key="1">
    <source>
        <dbReference type="EMBL" id="OJG36870.1"/>
    </source>
</evidence>
<name>A0A1L8SXV1_9ENTE</name>
<dbReference type="Proteomes" id="UP000183700">
    <property type="component" value="Unassembled WGS sequence"/>
</dbReference>